<gene>
    <name evidence="1" type="ORF">AVDCRST_MAG52-502</name>
</gene>
<organism evidence="1">
    <name type="scientific">uncultured Blastococcus sp</name>
    <dbReference type="NCBI Taxonomy" id="217144"/>
    <lineage>
        <taxon>Bacteria</taxon>
        <taxon>Bacillati</taxon>
        <taxon>Actinomycetota</taxon>
        <taxon>Actinomycetes</taxon>
        <taxon>Geodermatophilales</taxon>
        <taxon>Geodermatophilaceae</taxon>
        <taxon>Blastococcus</taxon>
        <taxon>environmental samples</taxon>
    </lineage>
</organism>
<name>A0A6J4HG87_9ACTN</name>
<reference evidence="1" key="1">
    <citation type="submission" date="2020-02" db="EMBL/GenBank/DDBJ databases">
        <authorList>
            <person name="Meier V. D."/>
        </authorList>
    </citation>
    <scope>NUCLEOTIDE SEQUENCE</scope>
    <source>
        <strain evidence="1">AVDCRST_MAG52</strain>
    </source>
</reference>
<proteinExistence type="predicted"/>
<protein>
    <submittedName>
        <fullName evidence="1">Uncharacterized protein</fullName>
    </submittedName>
</protein>
<dbReference type="EMBL" id="CADCTN010000037">
    <property type="protein sequence ID" value="CAA9222293.1"/>
    <property type="molecule type" value="Genomic_DNA"/>
</dbReference>
<accession>A0A6J4HG87</accession>
<evidence type="ECO:0000313" key="1">
    <source>
        <dbReference type="EMBL" id="CAA9222293.1"/>
    </source>
</evidence>
<dbReference type="AlphaFoldDB" id="A0A6J4HG87"/>
<sequence length="37" mass="3684">MPLGGLSVYVSGPTLDVTTLSALPAVVAVRCSPSVLL</sequence>